<evidence type="ECO:0000256" key="1">
    <source>
        <dbReference type="SAM" id="Phobius"/>
    </source>
</evidence>
<evidence type="ECO:0000313" key="2">
    <source>
        <dbReference type="EMBL" id="MDV3664177.1"/>
    </source>
</evidence>
<comment type="caution">
    <text evidence="2">The sequence shown here is derived from an EMBL/GenBank/DDBJ whole genome shotgun (WGS) entry which is preliminary data.</text>
</comment>
<gene>
    <name evidence="2" type="ORF">CMU51_08915</name>
</gene>
<sequence>MVDSLHSELSSSFITNSEWYKPFFTDLSEPSSLKEQELKSFLEENLKKVSESVCKSIIKGEYVYSDVETHLNNTITCCNTIYGNIVLLENTKLHGFTGEFTRFITAICSSYIKFSKQITIHTSNPNTEIVFIASKGFSEEETSESNNYFDNDEVLQNCICALQLLALAHYDHFFDESIDYFKSLVDFENRLNSPTHPSIYYGIMHDKIAFLKYKWSIRQITTAKSLNTNNNYEKGYIIGDELIFIHQYPQFSSNNLQLKKWKEYLENHYEFTEHSNFYSNKINTIINENTISLFDFHFLIKYFKDIKPSYKNLKEYIENFSNREDEFRDSKPLFFKNLNYALNNQFSLLIETQDAKDEDVKKLKDKIDALQTKAGFDNFFVDFKLLKYNINKLENFINNREALEVKSEIIGKINEIRNLIISCEKKIKWSENHHNLLYQLPYDESLVDYNSEVIDKVYYASSFLLPLSVEQINNEFFDLKINFQNKYNHFEILSSLDKEFSVIKDLRDKAESSDKKSIETLTIFTAIISFIVGTVSGFSFIDSFVKALIFILIFSISLLTFVLLIFISTKGIEKILSYKGIISKTYFSVLGILVLLFCYKHFIDDDVEIAKASASKEIGNKKYIDSLNKYQDIKINRLENQFKRVTTTPQQQGGKTNSKTNGT</sequence>
<keyword evidence="1" id="KW-1133">Transmembrane helix</keyword>
<dbReference type="RefSeq" id="WP_407476206.1">
    <property type="nucleotide sequence ID" value="NZ_JBJDJM010000003.1"/>
</dbReference>
<reference evidence="2" key="1">
    <citation type="submission" date="2023-02" db="EMBL/GenBank/DDBJ databases">
        <title>Elizabethkingia anophelis draft genomes.</title>
        <authorList>
            <person name="Nicholson A.C."/>
            <person name="Whitney A.M."/>
            <person name="Humrighouse B.W."/>
            <person name="Villarma A."/>
            <person name="Bell M."/>
            <person name="Mcquiston J."/>
        </authorList>
    </citation>
    <scope>NUCLEOTIDE SEQUENCE</scope>
    <source>
        <strain evidence="2">B4955</strain>
    </source>
</reference>
<feature type="transmembrane region" description="Helical" evidence="1">
    <location>
        <begin position="521"/>
        <end position="541"/>
    </location>
</feature>
<proteinExistence type="predicted"/>
<organism evidence="2 3">
    <name type="scientific">Elizabethkingia anophelis</name>
    <dbReference type="NCBI Taxonomy" id="1117645"/>
    <lineage>
        <taxon>Bacteria</taxon>
        <taxon>Pseudomonadati</taxon>
        <taxon>Bacteroidota</taxon>
        <taxon>Flavobacteriia</taxon>
        <taxon>Flavobacteriales</taxon>
        <taxon>Weeksellaceae</taxon>
        <taxon>Elizabethkingia</taxon>
    </lineage>
</organism>
<protein>
    <submittedName>
        <fullName evidence="2">Uncharacterized protein</fullName>
    </submittedName>
</protein>
<evidence type="ECO:0000313" key="3">
    <source>
        <dbReference type="Proteomes" id="UP001189000"/>
    </source>
</evidence>
<keyword evidence="1" id="KW-0812">Transmembrane</keyword>
<name>A0AAE4T3Q8_9FLAO</name>
<feature type="transmembrane region" description="Helical" evidence="1">
    <location>
        <begin position="547"/>
        <end position="569"/>
    </location>
</feature>
<dbReference type="AlphaFoldDB" id="A0AAE4T3Q8"/>
<keyword evidence="1" id="KW-0472">Membrane</keyword>
<dbReference type="EMBL" id="NWGY01000010">
    <property type="protein sequence ID" value="MDV3664177.1"/>
    <property type="molecule type" value="Genomic_DNA"/>
</dbReference>
<dbReference type="Proteomes" id="UP001189000">
    <property type="component" value="Unassembled WGS sequence"/>
</dbReference>
<feature type="transmembrane region" description="Helical" evidence="1">
    <location>
        <begin position="581"/>
        <end position="602"/>
    </location>
</feature>
<accession>A0AAE4T3Q8</accession>